<protein>
    <submittedName>
        <fullName evidence="2">Transposase</fullName>
    </submittedName>
</protein>
<dbReference type="SMART" id="SM01321">
    <property type="entry name" value="Y1_Tnp"/>
    <property type="match status" value="1"/>
</dbReference>
<name>A0AAN4W2A0_9BACT</name>
<dbReference type="InterPro" id="IPR002686">
    <property type="entry name" value="Transposase_17"/>
</dbReference>
<accession>A0AAN4W2A0</accession>
<organism evidence="2 3">
    <name type="scientific">Persicobacter diffluens</name>
    <dbReference type="NCBI Taxonomy" id="981"/>
    <lineage>
        <taxon>Bacteria</taxon>
        <taxon>Pseudomonadati</taxon>
        <taxon>Bacteroidota</taxon>
        <taxon>Cytophagia</taxon>
        <taxon>Cytophagales</taxon>
        <taxon>Persicobacteraceae</taxon>
        <taxon>Persicobacter</taxon>
    </lineage>
</organism>
<sequence length="183" mass="21930">MGRKYQIVNDEYFYFLTFTTVYWLDIFSREIYSQILINSLRYCQREKGLKIGAFCVMPSHVHFIWGCQEQGTLSGIIRDFKKYTSNRILKEIQLHPQESRREWLLWMMERAAKKNSRNKNYQFWQQHNHPIELNTNDKIDSRLHYIHNNPVEAGLVYEATAWKYSSASAYAGRESLLDLIYLT</sequence>
<gene>
    <name evidence="2" type="ORF">PEDI_45800</name>
</gene>
<dbReference type="InterPro" id="IPR052715">
    <property type="entry name" value="RAYT_transposase"/>
</dbReference>
<dbReference type="Gene3D" id="3.30.70.1290">
    <property type="entry name" value="Transposase IS200-like"/>
    <property type="match status" value="1"/>
</dbReference>
<evidence type="ECO:0000313" key="2">
    <source>
        <dbReference type="EMBL" id="GJM64028.1"/>
    </source>
</evidence>
<dbReference type="SUPFAM" id="SSF143422">
    <property type="entry name" value="Transposase IS200-like"/>
    <property type="match status" value="1"/>
</dbReference>
<dbReference type="EMBL" id="BQKE01000003">
    <property type="protein sequence ID" value="GJM64028.1"/>
    <property type="molecule type" value="Genomic_DNA"/>
</dbReference>
<dbReference type="GO" id="GO:0043565">
    <property type="term" value="F:sequence-specific DNA binding"/>
    <property type="evidence" value="ECO:0007669"/>
    <property type="project" value="TreeGrafter"/>
</dbReference>
<comment type="caution">
    <text evidence="2">The sequence shown here is derived from an EMBL/GenBank/DDBJ whole genome shotgun (WGS) entry which is preliminary data.</text>
</comment>
<dbReference type="GO" id="GO:0006313">
    <property type="term" value="P:DNA transposition"/>
    <property type="evidence" value="ECO:0007669"/>
    <property type="project" value="InterPro"/>
</dbReference>
<dbReference type="RefSeq" id="WP_338239113.1">
    <property type="nucleotide sequence ID" value="NZ_BQKE01000003.1"/>
</dbReference>
<feature type="domain" description="Transposase IS200-like" evidence="1">
    <location>
        <begin position="9"/>
        <end position="149"/>
    </location>
</feature>
<evidence type="ECO:0000313" key="3">
    <source>
        <dbReference type="Proteomes" id="UP001310022"/>
    </source>
</evidence>
<keyword evidence="3" id="KW-1185">Reference proteome</keyword>
<dbReference type="Proteomes" id="UP001310022">
    <property type="component" value="Unassembled WGS sequence"/>
</dbReference>
<reference evidence="2 3" key="1">
    <citation type="submission" date="2021-12" db="EMBL/GenBank/DDBJ databases">
        <title>Genome sequencing of bacteria with rrn-lacking chromosome and rrn-plasmid.</title>
        <authorList>
            <person name="Anda M."/>
            <person name="Iwasaki W."/>
        </authorList>
    </citation>
    <scope>NUCLEOTIDE SEQUENCE [LARGE SCALE GENOMIC DNA]</scope>
    <source>
        <strain evidence="2 3">NBRC 15940</strain>
    </source>
</reference>
<dbReference type="PANTHER" id="PTHR36966">
    <property type="entry name" value="REP-ASSOCIATED TYROSINE TRANSPOSASE"/>
    <property type="match status" value="1"/>
</dbReference>
<dbReference type="NCBIfam" id="NF047646">
    <property type="entry name" value="REP_Tyr_transpos"/>
    <property type="match status" value="1"/>
</dbReference>
<dbReference type="PANTHER" id="PTHR36966:SF1">
    <property type="entry name" value="REP-ASSOCIATED TYROSINE TRANSPOSASE"/>
    <property type="match status" value="1"/>
</dbReference>
<dbReference type="AlphaFoldDB" id="A0AAN4W2A0"/>
<dbReference type="InterPro" id="IPR036515">
    <property type="entry name" value="Transposase_17_sf"/>
</dbReference>
<dbReference type="Pfam" id="PF01797">
    <property type="entry name" value="Y1_Tnp"/>
    <property type="match status" value="1"/>
</dbReference>
<proteinExistence type="predicted"/>
<evidence type="ECO:0000259" key="1">
    <source>
        <dbReference type="SMART" id="SM01321"/>
    </source>
</evidence>
<dbReference type="GO" id="GO:0004803">
    <property type="term" value="F:transposase activity"/>
    <property type="evidence" value="ECO:0007669"/>
    <property type="project" value="InterPro"/>
</dbReference>